<evidence type="ECO:0000256" key="2">
    <source>
        <dbReference type="ARBA" id="ARBA00005940"/>
    </source>
</evidence>
<dbReference type="PANTHER" id="PTHR36447:SF2">
    <property type="entry name" value="BETA-GALACTOSIDASE YESZ"/>
    <property type="match status" value="1"/>
</dbReference>
<dbReference type="RefSeq" id="WP_114563548.1">
    <property type="nucleotide sequence ID" value="NZ_CP031124.1"/>
</dbReference>
<comment type="similarity">
    <text evidence="2 8">Belongs to the glycosyl hydrolase 42 family.</text>
</comment>
<keyword evidence="5 8" id="KW-0378">Hydrolase</keyword>
<feature type="binding site" evidence="11">
    <location>
        <position position="156"/>
    </location>
    <ligand>
        <name>Zn(2+)</name>
        <dbReference type="ChEBI" id="CHEBI:29105"/>
    </ligand>
</feature>
<dbReference type="InterPro" id="IPR013738">
    <property type="entry name" value="Beta_galactosidase_Trimer"/>
</dbReference>
<reference evidence="15" key="1">
    <citation type="submission" date="2018-07" db="EMBL/GenBank/DDBJ databases">
        <authorList>
            <person name="Kim H."/>
        </authorList>
    </citation>
    <scope>NUCLEOTIDE SEQUENCE [LARGE SCALE GENOMIC DNA]</scope>
    <source>
        <strain evidence="15">F02</strain>
    </source>
</reference>
<dbReference type="Pfam" id="PF08532">
    <property type="entry name" value="Glyco_hydro_42M"/>
    <property type="match status" value="1"/>
</dbReference>
<evidence type="ECO:0000256" key="5">
    <source>
        <dbReference type="ARBA" id="ARBA00022801"/>
    </source>
</evidence>
<dbReference type="GO" id="GO:0046872">
    <property type="term" value="F:metal ion binding"/>
    <property type="evidence" value="ECO:0007669"/>
    <property type="project" value="UniProtKB-KW"/>
</dbReference>
<dbReference type="AlphaFoldDB" id="A0A345DDN9"/>
<keyword evidence="4 11" id="KW-0479">Metal-binding</keyword>
<feature type="binding site" evidence="11">
    <location>
        <position position="110"/>
    </location>
    <ligand>
        <name>Zn(2+)</name>
        <dbReference type="ChEBI" id="CHEBI:29105"/>
    </ligand>
</feature>
<proteinExistence type="inferred from homology"/>
<dbReference type="SUPFAM" id="SSF51445">
    <property type="entry name" value="(Trans)glycosidases"/>
    <property type="match status" value="1"/>
</dbReference>
<keyword evidence="6 11" id="KW-0862">Zinc</keyword>
<comment type="catalytic activity">
    <reaction evidence="1 8">
        <text>Hydrolysis of terminal non-reducing beta-D-galactose residues in beta-D-galactosides.</text>
        <dbReference type="EC" id="3.2.1.23"/>
    </reaction>
</comment>
<dbReference type="Pfam" id="PF02449">
    <property type="entry name" value="Glyco_hydro_42"/>
    <property type="match status" value="1"/>
</dbReference>
<evidence type="ECO:0000256" key="11">
    <source>
        <dbReference type="PIRSR" id="PIRSR001084-3"/>
    </source>
</evidence>
<dbReference type="Gene3D" id="3.40.50.880">
    <property type="match status" value="1"/>
</dbReference>
<feature type="domain" description="Glycoside hydrolase family 42 N-terminal" evidence="12">
    <location>
        <begin position="6"/>
        <end position="383"/>
    </location>
</feature>
<dbReference type="GO" id="GO:0004565">
    <property type="term" value="F:beta-galactosidase activity"/>
    <property type="evidence" value="ECO:0007669"/>
    <property type="project" value="UniProtKB-EC"/>
</dbReference>
<feature type="binding site" evidence="11">
    <location>
        <position position="159"/>
    </location>
    <ligand>
        <name>Zn(2+)</name>
        <dbReference type="ChEBI" id="CHEBI:29105"/>
    </ligand>
</feature>
<feature type="binding site" evidence="11">
    <location>
        <position position="154"/>
    </location>
    <ligand>
        <name>Zn(2+)</name>
        <dbReference type="ChEBI" id="CHEBI:29105"/>
    </ligand>
</feature>
<feature type="active site" description="Nucleophile" evidence="9">
    <location>
        <position position="308"/>
    </location>
</feature>
<feature type="binding site" evidence="10">
    <location>
        <position position="144"/>
    </location>
    <ligand>
        <name>substrate</name>
    </ligand>
</feature>
<keyword evidence="15" id="KW-1185">Reference proteome</keyword>
<evidence type="ECO:0000256" key="6">
    <source>
        <dbReference type="ARBA" id="ARBA00022833"/>
    </source>
</evidence>
<dbReference type="GO" id="GO:0009341">
    <property type="term" value="C:beta-galactosidase complex"/>
    <property type="evidence" value="ECO:0007669"/>
    <property type="project" value="InterPro"/>
</dbReference>
<evidence type="ECO:0000313" key="14">
    <source>
        <dbReference type="EMBL" id="AXF86477.1"/>
    </source>
</evidence>
<dbReference type="GO" id="GO:0005975">
    <property type="term" value="P:carbohydrate metabolic process"/>
    <property type="evidence" value="ECO:0007669"/>
    <property type="project" value="InterPro"/>
</dbReference>
<dbReference type="Gene3D" id="3.20.20.80">
    <property type="entry name" value="Glycosidases"/>
    <property type="match status" value="1"/>
</dbReference>
<keyword evidence="7 8" id="KW-0326">Glycosidase</keyword>
<dbReference type="KEGG" id="hyf:DTO96_102231"/>
<dbReference type="SUPFAM" id="SSF52317">
    <property type="entry name" value="Class I glutamine amidotransferase-like"/>
    <property type="match status" value="1"/>
</dbReference>
<evidence type="ECO:0000256" key="1">
    <source>
        <dbReference type="ARBA" id="ARBA00001412"/>
    </source>
</evidence>
<dbReference type="PIRSF" id="PIRSF001084">
    <property type="entry name" value="B-galactosidase"/>
    <property type="match status" value="1"/>
</dbReference>
<evidence type="ECO:0000256" key="7">
    <source>
        <dbReference type="ARBA" id="ARBA00023295"/>
    </source>
</evidence>
<dbReference type="EMBL" id="CP031124">
    <property type="protein sequence ID" value="AXF86477.1"/>
    <property type="molecule type" value="Genomic_DNA"/>
</dbReference>
<evidence type="ECO:0000256" key="3">
    <source>
        <dbReference type="ARBA" id="ARBA00012756"/>
    </source>
</evidence>
<accession>A0A345DDN9</accession>
<feature type="domain" description="Beta-galactosidase trimerisation" evidence="13">
    <location>
        <begin position="396"/>
        <end position="603"/>
    </location>
</feature>
<sequence length="653" mass="73668">MYLGVDYYPEQWMQLGAAMVDEDMARMRDSGMNIIRIGEFAWHMMEPTEGKFNFSFFDEVIEKAKHHGLNVMFGTPTATFPAWLAKAHPSILSHNAQGQAHAFGGRREYCFNSPVYREYARRIVKKLVQHYADEPAIIAWQIDNEFGHEGSDQCYCDQCHHAFQAFLRDKFNDNIRTLNEAYGTIFWGQTYNDFIEIPIPTPTITTHNPALRLDWARFRSHTINEFANIQISAVKALCGSHQQITHNLFGGFFNVACDQNELVKDLDFVSYDNYPVWGGLTAPISPAQIAMTLDYIRGLKQKNFWIVEELMGAQGHNQIGYLPRPNQAKLWAHQAMARGCEHMLFFRWRGMDRGAEQFCLGILDVDNQDNRKLAEVQTFIRDITPHETALNSDIHAEVAVLYDYDNIQSWAIQQQSASFDFTTEFMRLYTPFHAHNIMTDVLSVHKDFSNYKVVVMPAMQIMDESLAARLTDFVAKGGTLITGFRTAIKNRDNNLHLLKNAPALIGDVLGVVVREGEALVNEHVVIVGEGGYSGQMGTATVWRDMIELTTAESLYRYDDAFYQDKTCVSRNAYGEGLAYVIGAGVEASVLLRVVGQIAAEQKLPVVLTSDGIECVVRAGGACEVLLNHSPQVHTVNGLDLKPFEVVHVTHSSL</sequence>
<evidence type="ECO:0000313" key="15">
    <source>
        <dbReference type="Proteomes" id="UP000252182"/>
    </source>
</evidence>
<name>A0A345DDN9_9BURK</name>
<evidence type="ECO:0000259" key="13">
    <source>
        <dbReference type="Pfam" id="PF08532"/>
    </source>
</evidence>
<feature type="binding site" evidence="10">
    <location>
        <position position="106"/>
    </location>
    <ligand>
        <name>substrate</name>
    </ligand>
</feature>
<dbReference type="Proteomes" id="UP000252182">
    <property type="component" value="Chromosome"/>
</dbReference>
<dbReference type="EC" id="3.2.1.23" evidence="3 8"/>
<dbReference type="OrthoDB" id="9800974at2"/>
<feature type="active site" description="Proton donor" evidence="9">
    <location>
        <position position="145"/>
    </location>
</feature>
<organism evidence="14 15">
    <name type="scientific">Ephemeroptericola cinctiostellae</name>
    <dbReference type="NCBI Taxonomy" id="2268024"/>
    <lineage>
        <taxon>Bacteria</taxon>
        <taxon>Pseudomonadati</taxon>
        <taxon>Pseudomonadota</taxon>
        <taxon>Betaproteobacteria</taxon>
        <taxon>Burkholderiales</taxon>
        <taxon>Burkholderiaceae</taxon>
        <taxon>Ephemeroptericola</taxon>
    </lineage>
</organism>
<evidence type="ECO:0000259" key="12">
    <source>
        <dbReference type="Pfam" id="PF02449"/>
    </source>
</evidence>
<gene>
    <name evidence="14" type="primary">bgaA</name>
    <name evidence="14" type="ORF">DTO96_102231</name>
</gene>
<dbReference type="InterPro" id="IPR003476">
    <property type="entry name" value="Glyco_hydro_42"/>
</dbReference>
<dbReference type="InterPro" id="IPR017853">
    <property type="entry name" value="GH"/>
</dbReference>
<evidence type="ECO:0000256" key="8">
    <source>
        <dbReference type="PIRNR" id="PIRNR001084"/>
    </source>
</evidence>
<evidence type="ECO:0000256" key="9">
    <source>
        <dbReference type="PIRSR" id="PIRSR001084-1"/>
    </source>
</evidence>
<dbReference type="InterPro" id="IPR013529">
    <property type="entry name" value="Glyco_hydro_42_N"/>
</dbReference>
<dbReference type="CDD" id="cd03143">
    <property type="entry name" value="A4_beta-galactosidase_middle_domain"/>
    <property type="match status" value="1"/>
</dbReference>
<dbReference type="InterPro" id="IPR029062">
    <property type="entry name" value="Class_I_gatase-like"/>
</dbReference>
<protein>
    <recommendedName>
        <fullName evidence="3 8">Beta-galactosidase</fullName>
        <shortName evidence="8">Beta-gal</shortName>
        <ecNumber evidence="3 8">3.2.1.23</ecNumber>
    </recommendedName>
</protein>
<evidence type="ECO:0000256" key="10">
    <source>
        <dbReference type="PIRSR" id="PIRSR001084-2"/>
    </source>
</evidence>
<dbReference type="PANTHER" id="PTHR36447">
    <property type="entry name" value="BETA-GALACTOSIDASE GANA"/>
    <property type="match status" value="1"/>
</dbReference>
<evidence type="ECO:0000256" key="4">
    <source>
        <dbReference type="ARBA" id="ARBA00022723"/>
    </source>
</evidence>